<evidence type="ECO:0000313" key="3">
    <source>
        <dbReference type="EMBL" id="MDJ1480999.1"/>
    </source>
</evidence>
<proteinExistence type="inferred from homology"/>
<organism evidence="3 4">
    <name type="scientific">Xanthocytophaga flava</name>
    <dbReference type="NCBI Taxonomy" id="3048013"/>
    <lineage>
        <taxon>Bacteria</taxon>
        <taxon>Pseudomonadati</taxon>
        <taxon>Bacteroidota</taxon>
        <taxon>Cytophagia</taxon>
        <taxon>Cytophagales</taxon>
        <taxon>Rhodocytophagaceae</taxon>
        <taxon>Xanthocytophaga</taxon>
    </lineage>
</organism>
<accession>A0AAE3QQG3</accession>
<name>A0AAE3QQG3_9BACT</name>
<dbReference type="SUPFAM" id="SSF56300">
    <property type="entry name" value="Metallo-dependent phosphatases"/>
    <property type="match status" value="1"/>
</dbReference>
<dbReference type="EC" id="3.1.-.-" evidence="3"/>
<comment type="caution">
    <text evidence="3">The sequence shown here is derived from an EMBL/GenBank/DDBJ whole genome shotgun (WGS) entry which is preliminary data.</text>
</comment>
<feature type="domain" description="Capsule synthesis protein CapA" evidence="2">
    <location>
        <begin position="46"/>
        <end position="292"/>
    </location>
</feature>
<dbReference type="PANTHER" id="PTHR33393">
    <property type="entry name" value="POLYGLUTAMINE SYNTHESIS ACCESSORY PROTEIN RV0574C-RELATED"/>
    <property type="match status" value="1"/>
</dbReference>
<sequence length="376" mass="40743">MYKKLITIALGVSYTATIQAQDTLKIKQDTVQISSDTLSHKADTLTIIGVGDIMMGTDYPDSSFLPPNDGATIFPDSIKTILRNADVTFGNLEGTLLDKNKGGKVKTCSNPAICYAFRTPTRYGKYLVDAGFDMMSLANNHSGDFGPVGRQSSMNTLESNGILYAGLQVAPTTIFVRDSTRYGLIAFAPNEGTLDLRRIKEAQEMVRKLADSVDIVIVSFHGGAEGRGAQHVTKKTELFVGENRGNPYDFAHKMIDAGADVILGHGPHVTRSVDLYKDRFIIYSLGNFCTYGRFSLTGEGGVAPIVKVSINRNGEFIKAEVTPIKQTGEGGCQLDQDNKAIKTLQRLLASDFPEVPLSISAAGIIERKTASETVQE</sequence>
<evidence type="ECO:0000256" key="1">
    <source>
        <dbReference type="ARBA" id="ARBA00005662"/>
    </source>
</evidence>
<evidence type="ECO:0000259" key="2">
    <source>
        <dbReference type="SMART" id="SM00854"/>
    </source>
</evidence>
<dbReference type="SMART" id="SM00854">
    <property type="entry name" value="PGA_cap"/>
    <property type="match status" value="1"/>
</dbReference>
<dbReference type="InterPro" id="IPR029052">
    <property type="entry name" value="Metallo-depent_PP-like"/>
</dbReference>
<dbReference type="Pfam" id="PF09587">
    <property type="entry name" value="PGA_cap"/>
    <property type="match status" value="1"/>
</dbReference>
<dbReference type="RefSeq" id="WP_313978222.1">
    <property type="nucleotide sequence ID" value="NZ_JASJOS010000004.1"/>
</dbReference>
<protein>
    <submittedName>
        <fullName evidence="3">CapA family protein</fullName>
        <ecNumber evidence="3">3.1.-.-</ecNumber>
    </submittedName>
</protein>
<dbReference type="GO" id="GO:0016787">
    <property type="term" value="F:hydrolase activity"/>
    <property type="evidence" value="ECO:0007669"/>
    <property type="project" value="UniProtKB-KW"/>
</dbReference>
<reference evidence="3" key="1">
    <citation type="submission" date="2023-05" db="EMBL/GenBank/DDBJ databases">
        <authorList>
            <person name="Zhang X."/>
        </authorList>
    </citation>
    <scope>NUCLEOTIDE SEQUENCE</scope>
    <source>
        <strain evidence="3">YF14B1</strain>
    </source>
</reference>
<dbReference type="EMBL" id="JASJOS010000004">
    <property type="protein sequence ID" value="MDJ1480999.1"/>
    <property type="molecule type" value="Genomic_DNA"/>
</dbReference>
<evidence type="ECO:0000313" key="4">
    <source>
        <dbReference type="Proteomes" id="UP001241110"/>
    </source>
</evidence>
<dbReference type="AlphaFoldDB" id="A0AAE3QQG3"/>
<dbReference type="InterPro" id="IPR052169">
    <property type="entry name" value="CW_Biosynth-Accessory"/>
</dbReference>
<gene>
    <name evidence="3" type="ORF">QNI16_10940</name>
</gene>
<keyword evidence="3" id="KW-0378">Hydrolase</keyword>
<comment type="similarity">
    <text evidence="1">Belongs to the CapA family.</text>
</comment>
<dbReference type="Proteomes" id="UP001241110">
    <property type="component" value="Unassembled WGS sequence"/>
</dbReference>
<dbReference type="Gene3D" id="3.60.21.10">
    <property type="match status" value="1"/>
</dbReference>
<dbReference type="InterPro" id="IPR019079">
    <property type="entry name" value="Capsule_synth_CapA"/>
</dbReference>
<dbReference type="PANTHER" id="PTHR33393:SF11">
    <property type="entry name" value="POLYGLUTAMINE SYNTHESIS ACCESSORY PROTEIN RV0574C-RELATED"/>
    <property type="match status" value="1"/>
</dbReference>
<dbReference type="CDD" id="cd07381">
    <property type="entry name" value="MPP_CapA"/>
    <property type="match status" value="1"/>
</dbReference>